<dbReference type="GO" id="GO:0070189">
    <property type="term" value="P:kynurenine metabolic process"/>
    <property type="evidence" value="ECO:0007669"/>
    <property type="project" value="TreeGrafter"/>
</dbReference>
<feature type="domain" description="FAD-binding" evidence="9">
    <location>
        <begin position="339"/>
        <end position="463"/>
    </location>
</feature>
<evidence type="ECO:0000256" key="2">
    <source>
        <dbReference type="ARBA" id="ARBA00022630"/>
    </source>
</evidence>
<name>A0A7S1FXF6_9STRA</name>
<sequence>MTSSIFILTSLASLFLNSGAFTVPNVFLTQKHTNTEFTRLYSSAISSTESEAKASTPLKTEISSVPSSIVPRPQYDTLICGGGPAGLLTAIMLLRKYGPNHRIAVCERRPNIPPSPFDKTVWCDVARFYLMGIDFRGQNALRECGVFEDFEKASVAIHGRRDWQPSMTRPEDGKVTPAKKAVVSRVLARDKLVGLLYHHIVEKYANASIDLLYGYEIEPLDFYGDEKNDSVTVRISACGDILSITPDPAYVPSQESDVLCDADESWSVSTSLLVGADGSARTIANTMETVDSARWEGLSPFQKTFAPRPFRVKRYKDDNPRVFKSVQIKLPEDWPSNLNYSARSTNSRMTLEALPSDEEGSYCALMLMRPDDELAKPNEDPSEMRAFFDAEFPQFSALIDDEEMARTASKEISTLPAFRYVGPRLNIGKRTLLLGDAAHTVKPYFGLGANTALDDVMVFSRTLDDATMLTESEGKHIFDPVPSAVKLYSKRRVGDSTALVQISRNMDRPGKLFFVTFLLPLILDGIFHKVAPKIFDPNIFSMFQKQNMGFKQIQQKKRLDRTLQVIFLGMLMGGAGLLARLLVVAIALVTGRRQGSVTVSAVAVAAALWTISQQKKKVEAKA</sequence>
<dbReference type="PANTHER" id="PTHR46028:SF2">
    <property type="entry name" value="KYNURENINE 3-MONOOXYGENASE"/>
    <property type="match status" value="1"/>
</dbReference>
<keyword evidence="2" id="KW-0285">Flavoprotein</keyword>
<evidence type="ECO:0000256" key="8">
    <source>
        <dbReference type="SAM" id="SignalP"/>
    </source>
</evidence>
<keyword evidence="3" id="KW-0274">FAD</keyword>
<feature type="chain" id="PRO_5031538573" description="FAD-binding domain-containing protein" evidence="8">
    <location>
        <begin position="21"/>
        <end position="622"/>
    </location>
</feature>
<keyword evidence="7" id="KW-1133">Transmembrane helix</keyword>
<comment type="cofactor">
    <cofactor evidence="1">
        <name>FAD</name>
        <dbReference type="ChEBI" id="CHEBI:57692"/>
    </cofactor>
</comment>
<accession>A0A7S1FXF6</accession>
<dbReference type="GO" id="GO:0004502">
    <property type="term" value="F:kynurenine 3-monooxygenase activity"/>
    <property type="evidence" value="ECO:0007669"/>
    <property type="project" value="TreeGrafter"/>
</dbReference>
<evidence type="ECO:0000256" key="3">
    <source>
        <dbReference type="ARBA" id="ARBA00022827"/>
    </source>
</evidence>
<evidence type="ECO:0000259" key="9">
    <source>
        <dbReference type="Pfam" id="PF01494"/>
    </source>
</evidence>
<reference evidence="10" key="1">
    <citation type="submission" date="2021-01" db="EMBL/GenBank/DDBJ databases">
        <authorList>
            <person name="Corre E."/>
            <person name="Pelletier E."/>
            <person name="Niang G."/>
            <person name="Scheremetjew M."/>
            <person name="Finn R."/>
            <person name="Kale V."/>
            <person name="Holt S."/>
            <person name="Cochrane G."/>
            <person name="Meng A."/>
            <person name="Brown T."/>
            <person name="Cohen L."/>
        </authorList>
    </citation>
    <scope>NUCLEOTIDE SEQUENCE</scope>
    <source>
        <strain evidence="10">308</strain>
    </source>
</reference>
<keyword evidence="7" id="KW-0812">Transmembrane</keyword>
<dbReference type="Pfam" id="PF01494">
    <property type="entry name" value="FAD_binding_3"/>
    <property type="match status" value="1"/>
</dbReference>
<feature type="signal peptide" evidence="8">
    <location>
        <begin position="1"/>
        <end position="20"/>
    </location>
</feature>
<keyword evidence="4" id="KW-0521">NADP</keyword>
<evidence type="ECO:0000256" key="6">
    <source>
        <dbReference type="ARBA" id="ARBA00023033"/>
    </source>
</evidence>
<dbReference type="AlphaFoldDB" id="A0A7S1FXF6"/>
<keyword evidence="8" id="KW-0732">Signal</keyword>
<proteinExistence type="predicted"/>
<dbReference type="EMBL" id="HBFR01029734">
    <property type="protein sequence ID" value="CAD8894422.1"/>
    <property type="molecule type" value="Transcribed_RNA"/>
</dbReference>
<dbReference type="InterPro" id="IPR036188">
    <property type="entry name" value="FAD/NAD-bd_sf"/>
</dbReference>
<evidence type="ECO:0000313" key="10">
    <source>
        <dbReference type="EMBL" id="CAD8894422.1"/>
    </source>
</evidence>
<dbReference type="PRINTS" id="PR00420">
    <property type="entry name" value="RNGMNOXGNASE"/>
</dbReference>
<feature type="transmembrane region" description="Helical" evidence="7">
    <location>
        <begin position="565"/>
        <end position="589"/>
    </location>
</feature>
<evidence type="ECO:0000256" key="1">
    <source>
        <dbReference type="ARBA" id="ARBA00001974"/>
    </source>
</evidence>
<protein>
    <recommendedName>
        <fullName evidence="9">FAD-binding domain-containing protein</fullName>
    </recommendedName>
</protein>
<dbReference type="PANTHER" id="PTHR46028">
    <property type="entry name" value="KYNURENINE 3-MONOOXYGENASE"/>
    <property type="match status" value="1"/>
</dbReference>
<dbReference type="SUPFAM" id="SSF51905">
    <property type="entry name" value="FAD/NAD(P)-binding domain"/>
    <property type="match status" value="1"/>
</dbReference>
<keyword evidence="6" id="KW-0503">Monooxygenase</keyword>
<dbReference type="GO" id="GO:0071949">
    <property type="term" value="F:FAD binding"/>
    <property type="evidence" value="ECO:0007669"/>
    <property type="project" value="InterPro"/>
</dbReference>
<gene>
    <name evidence="10" type="ORF">CHYS00102_LOCUS21635</name>
</gene>
<evidence type="ECO:0000256" key="4">
    <source>
        <dbReference type="ARBA" id="ARBA00022857"/>
    </source>
</evidence>
<dbReference type="Gene3D" id="3.50.50.60">
    <property type="entry name" value="FAD/NAD(P)-binding domain"/>
    <property type="match status" value="1"/>
</dbReference>
<keyword evidence="7" id="KW-0472">Membrane</keyword>
<keyword evidence="5" id="KW-0560">Oxidoreductase</keyword>
<dbReference type="InterPro" id="IPR002938">
    <property type="entry name" value="FAD-bd"/>
</dbReference>
<evidence type="ECO:0000256" key="7">
    <source>
        <dbReference type="SAM" id="Phobius"/>
    </source>
</evidence>
<evidence type="ECO:0000256" key="5">
    <source>
        <dbReference type="ARBA" id="ARBA00023002"/>
    </source>
</evidence>
<organism evidence="10">
    <name type="scientific">Corethron hystrix</name>
    <dbReference type="NCBI Taxonomy" id="216773"/>
    <lineage>
        <taxon>Eukaryota</taxon>
        <taxon>Sar</taxon>
        <taxon>Stramenopiles</taxon>
        <taxon>Ochrophyta</taxon>
        <taxon>Bacillariophyta</taxon>
        <taxon>Coscinodiscophyceae</taxon>
        <taxon>Corethrophycidae</taxon>
        <taxon>Corethrales</taxon>
        <taxon>Corethraceae</taxon>
        <taxon>Corethron</taxon>
    </lineage>
</organism>